<dbReference type="RefSeq" id="XP_056767557.1">
    <property type="nucleotide sequence ID" value="XM_056908939.1"/>
</dbReference>
<dbReference type="GO" id="GO:0005085">
    <property type="term" value="F:guanyl-nucleotide exchange factor activity"/>
    <property type="evidence" value="ECO:0007669"/>
    <property type="project" value="TreeGrafter"/>
</dbReference>
<evidence type="ECO:0000256" key="3">
    <source>
        <dbReference type="ARBA" id="ARBA00022927"/>
    </source>
</evidence>
<reference evidence="4" key="2">
    <citation type="journal article" date="2023" name="IMA Fungus">
        <title>Comparative genomic study of the Penicillium genus elucidates a diverse pangenome and 15 lateral gene transfer events.</title>
        <authorList>
            <person name="Petersen C."/>
            <person name="Sorensen T."/>
            <person name="Nielsen M.R."/>
            <person name="Sondergaard T.E."/>
            <person name="Sorensen J.L."/>
            <person name="Fitzpatrick D.A."/>
            <person name="Frisvad J.C."/>
            <person name="Nielsen K.L."/>
        </authorList>
    </citation>
    <scope>NUCLEOTIDE SEQUENCE</scope>
    <source>
        <strain evidence="4">IBT 16125</strain>
    </source>
</reference>
<reference evidence="4" key="1">
    <citation type="submission" date="2022-12" db="EMBL/GenBank/DDBJ databases">
        <authorList>
            <person name="Petersen C."/>
        </authorList>
    </citation>
    <scope>NUCLEOTIDE SEQUENCE</scope>
    <source>
        <strain evidence="4">IBT 16125</strain>
    </source>
</reference>
<dbReference type="InterPro" id="IPR016123">
    <property type="entry name" value="Mog1/PsbP_a/b/a-sand"/>
</dbReference>
<dbReference type="PANTHER" id="PTHR15837:SF0">
    <property type="entry name" value="RAN GUANINE NUCLEOTIDE RELEASE FACTOR"/>
    <property type="match status" value="1"/>
</dbReference>
<keyword evidence="5" id="KW-1185">Reference proteome</keyword>
<evidence type="ECO:0000256" key="2">
    <source>
        <dbReference type="ARBA" id="ARBA00022448"/>
    </source>
</evidence>
<dbReference type="AlphaFoldDB" id="A0AAD6G3N6"/>
<dbReference type="GeneID" id="81599182"/>
<dbReference type="GO" id="GO:0031267">
    <property type="term" value="F:small GTPase binding"/>
    <property type="evidence" value="ECO:0007669"/>
    <property type="project" value="TreeGrafter"/>
</dbReference>
<dbReference type="Pfam" id="PF04603">
    <property type="entry name" value="Mog1"/>
    <property type="match status" value="1"/>
</dbReference>
<accession>A0AAD6G3N6</accession>
<sequence>MAQVIEQDFFGGAIRGVVPQDWIDGSDLREIPDHQELFLSPDTLSNFIIEINQRVSQEDALSTFTTFSHQHPSLTATSGTAASATRETIDQAAALHHLNDLCDEGDAIQIVDPPTRVNPTRLGASAPPGSSVIAYKGVVQFLTTSRRRGGRVHAPTNGTTAPVTDAAVGGAALDGTAGGLPISKVTCHYLMVRLEAQETDLLVFFNVPHEEFDKSGDARGLSREEAVAEDAVGALVDRLEIWDWGLFV</sequence>
<protein>
    <recommendedName>
        <fullName evidence="6">Ran-interacting protein Mog1</fullName>
    </recommendedName>
</protein>
<dbReference type="Gene3D" id="3.40.1000.10">
    <property type="entry name" value="Mog1/PsbP, alpha/beta/alpha sandwich"/>
    <property type="match status" value="1"/>
</dbReference>
<evidence type="ECO:0000256" key="1">
    <source>
        <dbReference type="ARBA" id="ARBA00010307"/>
    </source>
</evidence>
<comment type="similarity">
    <text evidence="1">Belongs to the MOG1 family.</text>
</comment>
<dbReference type="Proteomes" id="UP001213681">
    <property type="component" value="Unassembled WGS sequence"/>
</dbReference>
<gene>
    <name evidence="4" type="ORF">N7458_005557</name>
</gene>
<evidence type="ECO:0000313" key="5">
    <source>
        <dbReference type="Proteomes" id="UP001213681"/>
    </source>
</evidence>
<dbReference type="SUPFAM" id="SSF55724">
    <property type="entry name" value="Mog1p/PsbP-like"/>
    <property type="match status" value="1"/>
</dbReference>
<name>A0AAD6G3N6_9EURO</name>
<evidence type="ECO:0008006" key="6">
    <source>
        <dbReference type="Google" id="ProtNLM"/>
    </source>
</evidence>
<dbReference type="GO" id="GO:0006606">
    <property type="term" value="P:protein import into nucleus"/>
    <property type="evidence" value="ECO:0007669"/>
    <property type="project" value="TreeGrafter"/>
</dbReference>
<keyword evidence="2" id="KW-0813">Transport</keyword>
<keyword evidence="3" id="KW-0653">Protein transport</keyword>
<dbReference type="EMBL" id="JAPVEA010000005">
    <property type="protein sequence ID" value="KAJ5454601.1"/>
    <property type="molecule type" value="Genomic_DNA"/>
</dbReference>
<organism evidence="4 5">
    <name type="scientific">Penicillium daleae</name>
    <dbReference type="NCBI Taxonomy" id="63821"/>
    <lineage>
        <taxon>Eukaryota</taxon>
        <taxon>Fungi</taxon>
        <taxon>Dikarya</taxon>
        <taxon>Ascomycota</taxon>
        <taxon>Pezizomycotina</taxon>
        <taxon>Eurotiomycetes</taxon>
        <taxon>Eurotiomycetidae</taxon>
        <taxon>Eurotiales</taxon>
        <taxon>Aspergillaceae</taxon>
        <taxon>Penicillium</taxon>
    </lineage>
</organism>
<comment type="caution">
    <text evidence="4">The sequence shown here is derived from an EMBL/GenBank/DDBJ whole genome shotgun (WGS) entry which is preliminary data.</text>
</comment>
<dbReference type="InterPro" id="IPR007681">
    <property type="entry name" value="Mog1"/>
</dbReference>
<dbReference type="PANTHER" id="PTHR15837">
    <property type="entry name" value="RAN GUANINE NUCLEOTIDE RELEASE FACTOR"/>
    <property type="match status" value="1"/>
</dbReference>
<proteinExistence type="inferred from homology"/>
<dbReference type="GO" id="GO:0005634">
    <property type="term" value="C:nucleus"/>
    <property type="evidence" value="ECO:0007669"/>
    <property type="project" value="TreeGrafter"/>
</dbReference>
<evidence type="ECO:0000313" key="4">
    <source>
        <dbReference type="EMBL" id="KAJ5454601.1"/>
    </source>
</evidence>